<evidence type="ECO:0008006" key="3">
    <source>
        <dbReference type="Google" id="ProtNLM"/>
    </source>
</evidence>
<dbReference type="EMBL" id="CP051152">
    <property type="protein sequence ID" value="QJQ06580.1"/>
    <property type="molecule type" value="Genomic_DNA"/>
</dbReference>
<evidence type="ECO:0000313" key="2">
    <source>
        <dbReference type="Proteomes" id="UP000274350"/>
    </source>
</evidence>
<accession>A0A6M4A788</accession>
<keyword evidence="2" id="KW-1185">Reference proteome</keyword>
<sequence>MPTTLFKFAVIALVWTLTACSPKFDWREVRGSDAPFSVLLPAKPASFSREMELDGVKVNLHMTAADADGLSFAVAYAKLDDAGKSAGVLAAMKAGMLKNIQANASKELNQSGTDIEASGNRQDGQPVKLVGRFVARGAWVYQIVVIGRDKALTPEVVDTFLTSFKTN</sequence>
<dbReference type="KEGG" id="upi:EJG51_012835"/>
<dbReference type="OrthoDB" id="8686017at2"/>
<protein>
    <recommendedName>
        <fullName evidence="3">Transmembrane protein</fullName>
    </recommendedName>
</protein>
<dbReference type="Proteomes" id="UP000274350">
    <property type="component" value="Chromosome"/>
</dbReference>
<organism evidence="1 2">
    <name type="scientific">Undibacterium piscinae</name>
    <dbReference type="NCBI Taxonomy" id="2495591"/>
    <lineage>
        <taxon>Bacteria</taxon>
        <taxon>Pseudomonadati</taxon>
        <taxon>Pseudomonadota</taxon>
        <taxon>Betaproteobacteria</taxon>
        <taxon>Burkholderiales</taxon>
        <taxon>Oxalobacteraceae</taxon>
        <taxon>Undibacterium</taxon>
    </lineage>
</organism>
<name>A0A6M4A788_9BURK</name>
<reference evidence="1 2" key="1">
    <citation type="journal article" date="2019" name="Int. J. Syst. Evol. Microbiol.">
        <title>Undibacterium piscinae sp. nov., isolated from Korean shiner intestine.</title>
        <authorList>
            <person name="Lee S.Y."/>
            <person name="Kang W."/>
            <person name="Kim P.S."/>
            <person name="Kim H.S."/>
            <person name="Sung H."/>
            <person name="Shin N.R."/>
            <person name="Whon T.W."/>
            <person name="Yun J.H."/>
            <person name="Lee J.Y."/>
            <person name="Lee J.Y."/>
            <person name="Jung M.J."/>
            <person name="Jeong Y.S."/>
            <person name="Tak E.J."/>
            <person name="Han J.E."/>
            <person name="Hyun D.W."/>
            <person name="Kang M.S."/>
            <person name="Lee K.E."/>
            <person name="Lee B.H."/>
            <person name="Bae J.W."/>
        </authorList>
    </citation>
    <scope>NUCLEOTIDE SEQUENCE [LARGE SCALE GENOMIC DNA]</scope>
    <source>
        <strain evidence="1 2">S11R28</strain>
    </source>
</reference>
<evidence type="ECO:0000313" key="1">
    <source>
        <dbReference type="EMBL" id="QJQ06580.1"/>
    </source>
</evidence>
<proteinExistence type="predicted"/>
<gene>
    <name evidence="1" type="ORF">EJG51_012835</name>
</gene>
<dbReference type="PROSITE" id="PS51257">
    <property type="entry name" value="PROKAR_LIPOPROTEIN"/>
    <property type="match status" value="1"/>
</dbReference>
<dbReference type="AlphaFoldDB" id="A0A6M4A788"/>